<feature type="region of interest" description="Disordered" evidence="1">
    <location>
        <begin position="13"/>
        <end position="40"/>
    </location>
</feature>
<evidence type="ECO:0000259" key="2">
    <source>
        <dbReference type="Pfam" id="PF20236"/>
    </source>
</evidence>
<dbReference type="InterPro" id="IPR046528">
    <property type="entry name" value="DUF6593"/>
</dbReference>
<organism evidence="3 4">
    <name type="scientific">Leucocoprinus birnbaumii</name>
    <dbReference type="NCBI Taxonomy" id="56174"/>
    <lineage>
        <taxon>Eukaryota</taxon>
        <taxon>Fungi</taxon>
        <taxon>Dikarya</taxon>
        <taxon>Basidiomycota</taxon>
        <taxon>Agaricomycotina</taxon>
        <taxon>Agaricomycetes</taxon>
        <taxon>Agaricomycetidae</taxon>
        <taxon>Agaricales</taxon>
        <taxon>Agaricineae</taxon>
        <taxon>Agaricaceae</taxon>
        <taxon>Leucocoprinus</taxon>
    </lineage>
</organism>
<feature type="domain" description="DUF6593" evidence="2">
    <location>
        <begin position="67"/>
        <end position="151"/>
    </location>
</feature>
<accession>A0AAD5YLY0</accession>
<keyword evidence="4" id="KW-1185">Reference proteome</keyword>
<evidence type="ECO:0000313" key="3">
    <source>
        <dbReference type="EMBL" id="KAJ3562141.1"/>
    </source>
</evidence>
<evidence type="ECO:0000313" key="4">
    <source>
        <dbReference type="Proteomes" id="UP001213000"/>
    </source>
</evidence>
<dbReference type="EMBL" id="JANIEX010000907">
    <property type="protein sequence ID" value="KAJ3562141.1"/>
    <property type="molecule type" value="Genomic_DNA"/>
</dbReference>
<dbReference type="Proteomes" id="UP001213000">
    <property type="component" value="Unassembled WGS sequence"/>
</dbReference>
<reference evidence="3" key="1">
    <citation type="submission" date="2022-07" db="EMBL/GenBank/DDBJ databases">
        <title>Genome Sequence of Leucocoprinus birnbaumii.</title>
        <authorList>
            <person name="Buettner E."/>
        </authorList>
    </citation>
    <scope>NUCLEOTIDE SEQUENCE</scope>
    <source>
        <strain evidence="3">VT141</strain>
    </source>
</reference>
<evidence type="ECO:0000256" key="1">
    <source>
        <dbReference type="SAM" id="MobiDB-lite"/>
    </source>
</evidence>
<protein>
    <recommendedName>
        <fullName evidence="2">DUF6593 domain-containing protein</fullName>
    </recommendedName>
</protein>
<dbReference type="AlphaFoldDB" id="A0AAD5YLY0"/>
<proteinExistence type="predicted"/>
<gene>
    <name evidence="3" type="ORF">NP233_g9761</name>
</gene>
<comment type="caution">
    <text evidence="3">The sequence shown here is derived from an EMBL/GenBank/DDBJ whole genome shotgun (WGS) entry which is preliminary data.</text>
</comment>
<name>A0AAD5YLY0_9AGAR</name>
<dbReference type="Pfam" id="PF20236">
    <property type="entry name" value="DUF6593"/>
    <property type="match status" value="1"/>
</dbReference>
<sequence length="199" mass="22290">MYNINPYAQAGWYNPANPSSINERGGPPIGSQPPTFGALPYPEAPTTPVKRFVFTAQGQAITQRCDIMDAETRQPAYKIKMAQEGFNYTSLQRPNGTPVGYVVWKPEGPEVELYGMVGKQKGKQWLPLSPDQSSRFMQFQGKHYTWQFARDAMHQQLGKVYPAKDGTTVFEASDLLISHGMLESVILAITLLLSEKFRD</sequence>